<dbReference type="EMBL" id="VSSQ01109108">
    <property type="protein sequence ID" value="MPN47533.1"/>
    <property type="molecule type" value="Genomic_DNA"/>
</dbReference>
<organism evidence="2">
    <name type="scientific">bioreactor metagenome</name>
    <dbReference type="NCBI Taxonomy" id="1076179"/>
    <lineage>
        <taxon>unclassified sequences</taxon>
        <taxon>metagenomes</taxon>
        <taxon>ecological metagenomes</taxon>
    </lineage>
</organism>
<feature type="compositionally biased region" description="Polar residues" evidence="1">
    <location>
        <begin position="66"/>
        <end position="82"/>
    </location>
</feature>
<accession>A0A645IJM9</accession>
<reference evidence="2" key="1">
    <citation type="submission" date="2019-08" db="EMBL/GenBank/DDBJ databases">
        <authorList>
            <person name="Kucharzyk K."/>
            <person name="Murdoch R.W."/>
            <person name="Higgins S."/>
            <person name="Loffler F."/>
        </authorList>
    </citation>
    <scope>NUCLEOTIDE SEQUENCE</scope>
</reference>
<dbReference type="AlphaFoldDB" id="A0A645IJM9"/>
<gene>
    <name evidence="2" type="ORF">SDC9_195136</name>
</gene>
<evidence type="ECO:0000313" key="2">
    <source>
        <dbReference type="EMBL" id="MPN47533.1"/>
    </source>
</evidence>
<feature type="region of interest" description="Disordered" evidence="1">
    <location>
        <begin position="65"/>
        <end position="151"/>
    </location>
</feature>
<comment type="caution">
    <text evidence="2">The sequence shown here is derived from an EMBL/GenBank/DDBJ whole genome shotgun (WGS) entry which is preliminary data.</text>
</comment>
<sequence length="151" mass="16459">MVWPKTPRHSTLKRTTNRLASTVKVVFRLRSPPSSAIIAGARITTPVRSETTQPTNVWICRISDGIPNTPNVAPKSAGSSPAISRKKVIEERLPNRPPSLRFHSAPRTPSADVPVATATERAPERVNDSGSIRLPARLTSKRTGQARTPSR</sequence>
<protein>
    <submittedName>
        <fullName evidence="2">Uncharacterized protein</fullName>
    </submittedName>
</protein>
<proteinExistence type="predicted"/>
<evidence type="ECO:0000256" key="1">
    <source>
        <dbReference type="SAM" id="MobiDB-lite"/>
    </source>
</evidence>
<name>A0A645IJM9_9ZZZZ</name>
<feature type="compositionally biased region" description="Polar residues" evidence="1">
    <location>
        <begin position="141"/>
        <end position="151"/>
    </location>
</feature>